<evidence type="ECO:0000313" key="2">
    <source>
        <dbReference type="EMBL" id="PXX52035.1"/>
    </source>
</evidence>
<dbReference type="Proteomes" id="UP000248057">
    <property type="component" value="Unassembled WGS sequence"/>
</dbReference>
<evidence type="ECO:0000259" key="1">
    <source>
        <dbReference type="Pfam" id="PF13443"/>
    </source>
</evidence>
<gene>
    <name evidence="2" type="ORF">DFR60_108120</name>
</gene>
<organism evidence="2 3">
    <name type="scientific">Hungatella effluvii</name>
    <dbReference type="NCBI Taxonomy" id="1096246"/>
    <lineage>
        <taxon>Bacteria</taxon>
        <taxon>Bacillati</taxon>
        <taxon>Bacillota</taxon>
        <taxon>Clostridia</taxon>
        <taxon>Lachnospirales</taxon>
        <taxon>Lachnospiraceae</taxon>
        <taxon>Hungatella</taxon>
    </lineage>
</organism>
<evidence type="ECO:0000313" key="3">
    <source>
        <dbReference type="Proteomes" id="UP000248057"/>
    </source>
</evidence>
<accession>A0A2V3Y2A9</accession>
<dbReference type="Gene3D" id="1.10.260.40">
    <property type="entry name" value="lambda repressor-like DNA-binding domains"/>
    <property type="match status" value="1"/>
</dbReference>
<dbReference type="Pfam" id="PF13443">
    <property type="entry name" value="HTH_26"/>
    <property type="match status" value="1"/>
</dbReference>
<sequence length="77" mass="8914">MDEDYGTIKIHLEELMANAGFNKYKLSHKAAMNWNQIDNYCTNTITRLDTFVLCKLCKALDCKIGDLLEYIPPENKK</sequence>
<dbReference type="AlphaFoldDB" id="A0A2V3Y2A9"/>
<dbReference type="InterPro" id="IPR010982">
    <property type="entry name" value="Lambda_DNA-bd_dom_sf"/>
</dbReference>
<dbReference type="GeneID" id="86062524"/>
<comment type="caution">
    <text evidence="2">The sequence shown here is derived from an EMBL/GenBank/DDBJ whole genome shotgun (WGS) entry which is preliminary data.</text>
</comment>
<feature type="domain" description="HTH cro/C1-type" evidence="1">
    <location>
        <begin position="11"/>
        <end position="72"/>
    </location>
</feature>
<keyword evidence="3" id="KW-1185">Reference proteome</keyword>
<dbReference type="EMBL" id="QJKD01000008">
    <property type="protein sequence ID" value="PXX52035.1"/>
    <property type="molecule type" value="Genomic_DNA"/>
</dbReference>
<protein>
    <submittedName>
        <fullName evidence="2">Putative transcriptional regulator</fullName>
    </submittedName>
</protein>
<dbReference type="GO" id="GO:0003677">
    <property type="term" value="F:DNA binding"/>
    <property type="evidence" value="ECO:0007669"/>
    <property type="project" value="InterPro"/>
</dbReference>
<dbReference type="RefSeq" id="WP_110323847.1">
    <property type="nucleotide sequence ID" value="NZ_QJKD01000008.1"/>
</dbReference>
<name>A0A2V3Y2A9_9FIRM</name>
<dbReference type="InterPro" id="IPR001387">
    <property type="entry name" value="Cro/C1-type_HTH"/>
</dbReference>
<proteinExistence type="predicted"/>
<dbReference type="SUPFAM" id="SSF47413">
    <property type="entry name" value="lambda repressor-like DNA-binding domains"/>
    <property type="match status" value="1"/>
</dbReference>
<reference evidence="2 3" key="1">
    <citation type="submission" date="2018-05" db="EMBL/GenBank/DDBJ databases">
        <title>Genomic Encyclopedia of Type Strains, Phase IV (KMG-IV): sequencing the most valuable type-strain genomes for metagenomic binning, comparative biology and taxonomic classification.</title>
        <authorList>
            <person name="Goeker M."/>
        </authorList>
    </citation>
    <scope>NUCLEOTIDE SEQUENCE [LARGE SCALE GENOMIC DNA]</scope>
    <source>
        <strain evidence="2 3">DSM 24995</strain>
    </source>
</reference>